<dbReference type="InterPro" id="IPR028896">
    <property type="entry name" value="GcvT/YgfZ/DmdA"/>
</dbReference>
<comment type="similarity">
    <text evidence="1 7">Belongs to the GcvT family.</text>
</comment>
<comment type="catalytic activity">
    <reaction evidence="6 7">
        <text>N(6)-[(R)-S(8)-aminomethyldihydrolipoyl]-L-lysyl-[protein] + (6S)-5,6,7,8-tetrahydrofolate = N(6)-[(R)-dihydrolipoyl]-L-lysyl-[protein] + (6R)-5,10-methylene-5,6,7,8-tetrahydrofolate + NH4(+)</text>
        <dbReference type="Rhea" id="RHEA:16945"/>
        <dbReference type="Rhea" id="RHEA-COMP:10475"/>
        <dbReference type="Rhea" id="RHEA-COMP:10492"/>
        <dbReference type="ChEBI" id="CHEBI:15636"/>
        <dbReference type="ChEBI" id="CHEBI:28938"/>
        <dbReference type="ChEBI" id="CHEBI:57453"/>
        <dbReference type="ChEBI" id="CHEBI:83100"/>
        <dbReference type="ChEBI" id="CHEBI:83143"/>
        <dbReference type="EC" id="2.1.2.10"/>
    </reaction>
</comment>
<dbReference type="Proteomes" id="UP000036902">
    <property type="component" value="Chromosome"/>
</dbReference>
<dbReference type="NCBIfam" id="NF001567">
    <property type="entry name" value="PRK00389.1"/>
    <property type="match status" value="1"/>
</dbReference>
<dbReference type="GO" id="GO:0005829">
    <property type="term" value="C:cytosol"/>
    <property type="evidence" value="ECO:0007669"/>
    <property type="project" value="TreeGrafter"/>
</dbReference>
<feature type="domain" description="GCVT N-terminal" evidence="9">
    <location>
        <begin position="10"/>
        <end position="262"/>
    </location>
</feature>
<evidence type="ECO:0000256" key="3">
    <source>
        <dbReference type="ARBA" id="ARBA00022576"/>
    </source>
</evidence>
<evidence type="ECO:0000256" key="8">
    <source>
        <dbReference type="PIRSR" id="PIRSR006487-1"/>
    </source>
</evidence>
<evidence type="ECO:0000256" key="1">
    <source>
        <dbReference type="ARBA" id="ARBA00008609"/>
    </source>
</evidence>
<dbReference type="Gene3D" id="2.40.30.110">
    <property type="entry name" value="Aminomethyltransferase beta-barrel domains"/>
    <property type="match status" value="1"/>
</dbReference>
<evidence type="ECO:0000313" key="11">
    <source>
        <dbReference type="EMBL" id="AMO36824.1"/>
    </source>
</evidence>
<evidence type="ECO:0000259" key="9">
    <source>
        <dbReference type="Pfam" id="PF01571"/>
    </source>
</evidence>
<dbReference type="Gene3D" id="4.10.1250.10">
    <property type="entry name" value="Aminomethyltransferase fragment"/>
    <property type="match status" value="1"/>
</dbReference>
<dbReference type="Pfam" id="PF08669">
    <property type="entry name" value="GCV_T_C"/>
    <property type="match status" value="1"/>
</dbReference>
<dbReference type="InterPro" id="IPR013977">
    <property type="entry name" value="GcvT_C"/>
</dbReference>
<reference evidence="12" key="1">
    <citation type="submission" date="2016-03" db="EMBL/GenBank/DDBJ databases">
        <authorList>
            <person name="Ma C."/>
            <person name="Zhou S."/>
            <person name="Yang G."/>
        </authorList>
    </citation>
    <scope>NUCLEOTIDE SEQUENCE [LARGE SCALE GENOMIC DNA]</scope>
    <source>
        <strain evidence="12">SgZ-1</strain>
    </source>
</reference>
<feature type="binding site" evidence="8">
    <location>
        <position position="200"/>
    </location>
    <ligand>
        <name>substrate</name>
    </ligand>
</feature>
<dbReference type="GO" id="GO:0008483">
    <property type="term" value="F:transaminase activity"/>
    <property type="evidence" value="ECO:0007669"/>
    <property type="project" value="UniProtKB-KW"/>
</dbReference>
<sequence>MSTSSRQTPLHAAHVAAGARMVDFAGWDMPVNYGSQIEEHHAVRRDAGMFDVSHMLSLDLAGPDATIFLRGLLANDVIKLTVPGKALYSCMLNEHGGVIDDLIVYRFGPSDYRLVVNAGTADKDVAWMRARIAATGANVTLAGRRDLAIIAIQGPRAVERATAAIPELSSANGVPAPFSAARVGDLLVARTGYTGEDGLEIAVPATRVEQMWNELIAAGVKPCGLGARDTLRLEAGMNLYGQDMDDTVSPLDAGLAWTVDFKDDSRDFVGRTALEANPASRRLLGLILEDKGVLRSHMKVFTAAGEGETTSGSFSPTLEQSIAFARVPLATQPGEAVEVEIRGKRLKARTVKLPFVRNGKPLI</sequence>
<dbReference type="PANTHER" id="PTHR43757:SF2">
    <property type="entry name" value="AMINOMETHYLTRANSFERASE, MITOCHONDRIAL"/>
    <property type="match status" value="1"/>
</dbReference>
<dbReference type="GO" id="GO:0005960">
    <property type="term" value="C:glycine cleavage complex"/>
    <property type="evidence" value="ECO:0007669"/>
    <property type="project" value="InterPro"/>
</dbReference>
<comment type="function">
    <text evidence="7">The glycine cleavage system catalyzes the degradation of glycine.</text>
</comment>
<keyword evidence="3 7" id="KW-0032">Aminotransferase</keyword>
<evidence type="ECO:0000256" key="4">
    <source>
        <dbReference type="ARBA" id="ARBA00022679"/>
    </source>
</evidence>
<dbReference type="RefSeq" id="WP_048704864.1">
    <property type="nucleotide sequence ID" value="NZ_CP014646.1"/>
</dbReference>
<dbReference type="EMBL" id="CP014646">
    <property type="protein sequence ID" value="AMO36824.1"/>
    <property type="molecule type" value="Genomic_DNA"/>
</dbReference>
<name>A0A127K5A3_9RHOO</name>
<accession>A0A127K5A3</accession>
<dbReference type="InterPro" id="IPR006223">
    <property type="entry name" value="GcvT"/>
</dbReference>
<dbReference type="SUPFAM" id="SSF101790">
    <property type="entry name" value="Aminomethyltransferase beta-barrel domain"/>
    <property type="match status" value="1"/>
</dbReference>
<dbReference type="Gene3D" id="3.30.1360.120">
    <property type="entry name" value="Probable tRNA modification gtpase trme, domain 1"/>
    <property type="match status" value="1"/>
</dbReference>
<dbReference type="SUPFAM" id="SSF103025">
    <property type="entry name" value="Folate-binding domain"/>
    <property type="match status" value="1"/>
</dbReference>
<dbReference type="InterPro" id="IPR029043">
    <property type="entry name" value="GcvT/YgfZ_C"/>
</dbReference>
<proteinExistence type="inferred from homology"/>
<protein>
    <recommendedName>
        <fullName evidence="2 7">Aminomethyltransferase</fullName>
        <ecNumber evidence="2 7">2.1.2.10</ecNumber>
    </recommendedName>
    <alternativeName>
        <fullName evidence="5 7">Glycine cleavage system T protein</fullName>
    </alternativeName>
</protein>
<dbReference type="STRING" id="1134435.AC731_007620"/>
<feature type="domain" description="Aminomethyltransferase C-terminal" evidence="10">
    <location>
        <begin position="281"/>
        <end position="356"/>
    </location>
</feature>
<evidence type="ECO:0000259" key="10">
    <source>
        <dbReference type="Pfam" id="PF08669"/>
    </source>
</evidence>
<dbReference type="GO" id="GO:0004047">
    <property type="term" value="F:aminomethyltransferase activity"/>
    <property type="evidence" value="ECO:0007669"/>
    <property type="project" value="UniProtKB-UniRule"/>
</dbReference>
<dbReference type="EC" id="2.1.2.10" evidence="2 7"/>
<evidence type="ECO:0000313" key="12">
    <source>
        <dbReference type="Proteomes" id="UP000036902"/>
    </source>
</evidence>
<dbReference type="HAMAP" id="MF_00259">
    <property type="entry name" value="GcvT"/>
    <property type="match status" value="1"/>
</dbReference>
<dbReference type="Pfam" id="PF01571">
    <property type="entry name" value="GCV_T"/>
    <property type="match status" value="1"/>
</dbReference>
<dbReference type="Gene3D" id="3.30.70.1400">
    <property type="entry name" value="Aminomethyltransferase beta-barrel domains"/>
    <property type="match status" value="1"/>
</dbReference>
<dbReference type="FunFam" id="4.10.1250.10:FF:000001">
    <property type="entry name" value="Aminomethyltransferase"/>
    <property type="match status" value="1"/>
</dbReference>
<evidence type="ECO:0000256" key="6">
    <source>
        <dbReference type="ARBA" id="ARBA00047665"/>
    </source>
</evidence>
<keyword evidence="12" id="KW-1185">Reference proteome</keyword>
<dbReference type="PANTHER" id="PTHR43757">
    <property type="entry name" value="AMINOMETHYLTRANSFERASE"/>
    <property type="match status" value="1"/>
</dbReference>
<evidence type="ECO:0000256" key="2">
    <source>
        <dbReference type="ARBA" id="ARBA00012616"/>
    </source>
</evidence>
<evidence type="ECO:0000256" key="5">
    <source>
        <dbReference type="ARBA" id="ARBA00031395"/>
    </source>
</evidence>
<organism evidence="11 12">
    <name type="scientific">Thauera humireducens</name>
    <dbReference type="NCBI Taxonomy" id="1134435"/>
    <lineage>
        <taxon>Bacteria</taxon>
        <taxon>Pseudomonadati</taxon>
        <taxon>Pseudomonadota</taxon>
        <taxon>Betaproteobacteria</taxon>
        <taxon>Rhodocyclales</taxon>
        <taxon>Zoogloeaceae</taxon>
        <taxon>Thauera</taxon>
    </lineage>
</organism>
<dbReference type="GO" id="GO:0019464">
    <property type="term" value="P:glycine decarboxylation via glycine cleavage system"/>
    <property type="evidence" value="ECO:0007669"/>
    <property type="project" value="UniProtKB-UniRule"/>
</dbReference>
<dbReference type="NCBIfam" id="TIGR00528">
    <property type="entry name" value="gcvT"/>
    <property type="match status" value="1"/>
</dbReference>
<evidence type="ECO:0000256" key="7">
    <source>
        <dbReference type="HAMAP-Rule" id="MF_00259"/>
    </source>
</evidence>
<comment type="subunit">
    <text evidence="7">The glycine cleavage system is composed of four proteins: P, T, L and H.</text>
</comment>
<dbReference type="FunFam" id="3.30.70.1400:FF:000001">
    <property type="entry name" value="Aminomethyltransferase"/>
    <property type="match status" value="1"/>
</dbReference>
<dbReference type="InterPro" id="IPR027266">
    <property type="entry name" value="TrmE/GcvT-like"/>
</dbReference>
<dbReference type="AlphaFoldDB" id="A0A127K5A3"/>
<dbReference type="PIRSF" id="PIRSF006487">
    <property type="entry name" value="GcvT"/>
    <property type="match status" value="1"/>
</dbReference>
<dbReference type="KEGG" id="thu:AC731_007620"/>
<keyword evidence="4 7" id="KW-0808">Transferase</keyword>
<dbReference type="InterPro" id="IPR006222">
    <property type="entry name" value="GCVT_N"/>
</dbReference>
<gene>
    <name evidence="7" type="primary">gcvT</name>
    <name evidence="11" type="ORF">AC731_007620</name>
</gene>
<dbReference type="InterPro" id="IPR022903">
    <property type="entry name" value="GcvT_bac"/>
</dbReference>